<evidence type="ECO:0000256" key="3">
    <source>
        <dbReference type="ARBA" id="ARBA00023157"/>
    </source>
</evidence>
<protein>
    <recommendedName>
        <fullName evidence="2">Glutaredoxin 1</fullName>
    </recommendedName>
</protein>
<evidence type="ECO:0000313" key="6">
    <source>
        <dbReference type="EMBL" id="ETO91349.1"/>
    </source>
</evidence>
<name>W2UZF4_9RICK</name>
<comment type="similarity">
    <text evidence="1">Belongs to the glutaredoxin family.</text>
</comment>
<evidence type="ECO:0000259" key="5">
    <source>
        <dbReference type="Pfam" id="PF00462"/>
    </source>
</evidence>
<dbReference type="GO" id="GO:0034599">
    <property type="term" value="P:cellular response to oxidative stress"/>
    <property type="evidence" value="ECO:0007669"/>
    <property type="project" value="TreeGrafter"/>
</dbReference>
<dbReference type="AlphaFoldDB" id="W2UZF4"/>
<dbReference type="PRINTS" id="PR00160">
    <property type="entry name" value="GLUTAREDOXIN"/>
</dbReference>
<dbReference type="GO" id="GO:0005737">
    <property type="term" value="C:cytoplasm"/>
    <property type="evidence" value="ECO:0007669"/>
    <property type="project" value="TreeGrafter"/>
</dbReference>
<reference evidence="6 7" key="1">
    <citation type="journal article" date="2013" name="PLoS ONE">
        <title>Bacterial endosymbiosis in a chordate host: long-term co-evolution and conservation of secondary metabolism.</title>
        <authorList>
            <person name="Kwan J.C."/>
            <person name="Schmidt E.W."/>
        </authorList>
    </citation>
    <scope>NUCLEOTIDE SEQUENCE [LARGE SCALE GENOMIC DNA]</scope>
    <source>
        <strain evidence="7">L6</strain>
    </source>
</reference>
<dbReference type="PANTHER" id="PTHR45694">
    <property type="entry name" value="GLUTAREDOXIN 2"/>
    <property type="match status" value="1"/>
</dbReference>
<feature type="domain" description="Glutaredoxin" evidence="5">
    <location>
        <begin position="6"/>
        <end position="65"/>
    </location>
</feature>
<evidence type="ECO:0000313" key="7">
    <source>
        <dbReference type="Proteomes" id="UP000018951"/>
    </source>
</evidence>
<evidence type="ECO:0000256" key="4">
    <source>
        <dbReference type="ARBA" id="ARBA00023284"/>
    </source>
</evidence>
<keyword evidence="3" id="KW-1015">Disulfide bond</keyword>
<proteinExistence type="inferred from homology"/>
<dbReference type="InterPro" id="IPR002109">
    <property type="entry name" value="Glutaredoxin"/>
</dbReference>
<dbReference type="PROSITE" id="PS51354">
    <property type="entry name" value="GLUTAREDOXIN_2"/>
    <property type="match status" value="1"/>
</dbReference>
<dbReference type="PROSITE" id="PS00195">
    <property type="entry name" value="GLUTAREDOXIN_1"/>
    <property type="match status" value="1"/>
</dbReference>
<dbReference type="InterPro" id="IPR014025">
    <property type="entry name" value="Glutaredoxin_subgr"/>
</dbReference>
<evidence type="ECO:0000256" key="2">
    <source>
        <dbReference type="ARBA" id="ARBA00015343"/>
    </source>
</evidence>
<organism evidence="6 7">
    <name type="scientific">Candidatus Xenolissoclinum pacificiensis L6</name>
    <dbReference type="NCBI Taxonomy" id="1401685"/>
    <lineage>
        <taxon>Bacteria</taxon>
        <taxon>Pseudomonadati</taxon>
        <taxon>Pseudomonadota</taxon>
        <taxon>Alphaproteobacteria</taxon>
        <taxon>Rickettsiales</taxon>
        <taxon>Anaplasmataceae</taxon>
        <taxon>Candidatus Xenolissoclinum</taxon>
    </lineage>
</organism>
<keyword evidence="4" id="KW-0676">Redox-active center</keyword>
<evidence type="ECO:0000256" key="1">
    <source>
        <dbReference type="ARBA" id="ARBA00007787"/>
    </source>
</evidence>
<dbReference type="SUPFAM" id="SSF52833">
    <property type="entry name" value="Thioredoxin-like"/>
    <property type="match status" value="1"/>
</dbReference>
<dbReference type="EMBL" id="AXCJ01000005">
    <property type="protein sequence ID" value="ETO91349.1"/>
    <property type="molecule type" value="Genomic_DNA"/>
</dbReference>
<accession>W2UZF4</accession>
<dbReference type="Gene3D" id="3.40.30.10">
    <property type="entry name" value="Glutaredoxin"/>
    <property type="match status" value="1"/>
</dbReference>
<gene>
    <name evidence="6" type="primary">grxC</name>
    <name evidence="6" type="ORF">P857_260</name>
</gene>
<comment type="caution">
    <text evidence="6">The sequence shown here is derived from an EMBL/GenBank/DDBJ whole genome shotgun (WGS) entry which is preliminary data.</text>
</comment>
<dbReference type="InterPro" id="IPR036249">
    <property type="entry name" value="Thioredoxin-like_sf"/>
</dbReference>
<dbReference type="InterPro" id="IPR011767">
    <property type="entry name" value="GLR_AS"/>
</dbReference>
<dbReference type="Pfam" id="PF00462">
    <property type="entry name" value="Glutaredoxin"/>
    <property type="match status" value="1"/>
</dbReference>
<dbReference type="STRING" id="1401685.P857_260"/>
<sequence length="88" mass="10198">MNDVRIVVYSKNHCPFCEKAKMILMNHGYSYEERKLEDDFDGIMNLFSSNGLQTFPQIFINDKLVGGCDDLEVLVKKGDNWLETFISQ</sequence>
<dbReference type="Proteomes" id="UP000018951">
    <property type="component" value="Unassembled WGS sequence"/>
</dbReference>
<dbReference type="PANTHER" id="PTHR45694:SF18">
    <property type="entry name" value="GLUTAREDOXIN-1-RELATED"/>
    <property type="match status" value="1"/>
</dbReference>
<dbReference type="GO" id="GO:0015038">
    <property type="term" value="F:glutathione disulfide oxidoreductase activity"/>
    <property type="evidence" value="ECO:0007669"/>
    <property type="project" value="TreeGrafter"/>
</dbReference>
<keyword evidence="7" id="KW-1185">Reference proteome</keyword>